<organism evidence="1 2">
    <name type="scientific">Massilia atriviolacea</name>
    <dbReference type="NCBI Taxonomy" id="2495579"/>
    <lineage>
        <taxon>Bacteria</taxon>
        <taxon>Pseudomonadati</taxon>
        <taxon>Pseudomonadota</taxon>
        <taxon>Betaproteobacteria</taxon>
        <taxon>Burkholderiales</taxon>
        <taxon>Oxalobacteraceae</taxon>
        <taxon>Telluria group</taxon>
        <taxon>Massilia</taxon>
    </lineage>
</organism>
<accession>A0A430HU73</accession>
<gene>
    <name evidence="1" type="ORF">EJB06_03075</name>
</gene>
<evidence type="ECO:0000313" key="2">
    <source>
        <dbReference type="Proteomes" id="UP000278085"/>
    </source>
</evidence>
<evidence type="ECO:0000313" key="1">
    <source>
        <dbReference type="EMBL" id="RSZ61121.1"/>
    </source>
</evidence>
<dbReference type="AlphaFoldDB" id="A0A430HU73"/>
<dbReference type="Proteomes" id="UP000278085">
    <property type="component" value="Unassembled WGS sequence"/>
</dbReference>
<dbReference type="EMBL" id="RXLQ01000001">
    <property type="protein sequence ID" value="RSZ61121.1"/>
    <property type="molecule type" value="Genomic_DNA"/>
</dbReference>
<comment type="caution">
    <text evidence="1">The sequence shown here is derived from an EMBL/GenBank/DDBJ whole genome shotgun (WGS) entry which is preliminary data.</text>
</comment>
<protein>
    <recommendedName>
        <fullName evidence="3">Phage head morphogenesis domain-containing protein</fullName>
    </recommendedName>
</protein>
<dbReference type="RefSeq" id="WP_126072507.1">
    <property type="nucleotide sequence ID" value="NZ_CP051166.1"/>
</dbReference>
<name>A0A430HU73_9BURK</name>
<proteinExistence type="predicted"/>
<evidence type="ECO:0008006" key="3">
    <source>
        <dbReference type="Google" id="ProtNLM"/>
    </source>
</evidence>
<keyword evidence="2" id="KW-1185">Reference proteome</keyword>
<dbReference type="OrthoDB" id="8614104at2"/>
<sequence length="379" mass="40606">MDLLIQHNVLMLRAEAEVKAKVLALLIPMQKDIVGVLASAPALSELDKAGKSALLRKSNALIADYYGRAQLVADLGAMAQVEALGVHSALSTVIEARIGVGMPTENYLVSDTLMLGSPARTWWLRQQQDTAFELATQIRIGAAQGETNAQIVARVVGTDEIPGVMPMARKNALSTVQTSMAGVAAAARRATFEMNRHLMTAIEQVSTMDGHSGLMCIAYGGAQWDLHYEPMGENHLQSNDGVPRHHGCRSTEIAVMKIFREMGIDLDEPEEGARASSSGPISAKTTFADYLTMKGADYQNEVLGPGRAALFREGKLAPRDLVNMSGRPLKLSASRRCTRSRVASAHDIPPEIPAGVADAARAAGVTQAHGYRRSRGRAG</sequence>
<reference evidence="1 2" key="1">
    <citation type="submission" date="2018-12" db="EMBL/GenBank/DDBJ databases">
        <authorList>
            <person name="Yang E."/>
        </authorList>
    </citation>
    <scope>NUCLEOTIDE SEQUENCE [LARGE SCALE GENOMIC DNA]</scope>
    <source>
        <strain evidence="1 2">SOD</strain>
    </source>
</reference>